<evidence type="ECO:0000313" key="6">
    <source>
        <dbReference type="Proteomes" id="UP001138921"/>
    </source>
</evidence>
<dbReference type="InterPro" id="IPR011051">
    <property type="entry name" value="RmlC_Cupin_sf"/>
</dbReference>
<name>A0A9X1D701_9HYPH</name>
<evidence type="ECO:0000256" key="2">
    <source>
        <dbReference type="ARBA" id="ARBA00022631"/>
    </source>
</evidence>
<evidence type="ECO:0000256" key="4">
    <source>
        <dbReference type="ARBA" id="ARBA00047684"/>
    </source>
</evidence>
<organism evidence="5 6">
    <name type="scientific">Aminobacter anthyllidis</name>
    <dbReference type="NCBI Taxonomy" id="1035067"/>
    <lineage>
        <taxon>Bacteria</taxon>
        <taxon>Pseudomonadati</taxon>
        <taxon>Pseudomonadota</taxon>
        <taxon>Alphaproteobacteria</taxon>
        <taxon>Hyphomicrobiales</taxon>
        <taxon>Phyllobacteriaceae</taxon>
        <taxon>Aminobacter</taxon>
    </lineage>
</organism>
<dbReference type="EMBL" id="JAFLWW010000004">
    <property type="protein sequence ID" value="MBT1157203.1"/>
    <property type="molecule type" value="Genomic_DNA"/>
</dbReference>
<dbReference type="GO" id="GO:0004848">
    <property type="term" value="F:ureidoglycolate hydrolase activity"/>
    <property type="evidence" value="ECO:0007669"/>
    <property type="project" value="InterPro"/>
</dbReference>
<comment type="subunit">
    <text evidence="1">Homodimer.</text>
</comment>
<evidence type="ECO:0000256" key="3">
    <source>
        <dbReference type="ARBA" id="ARBA00023239"/>
    </source>
</evidence>
<comment type="catalytic activity">
    <reaction evidence="4">
        <text>(S)-ureidoglycolate = urea + glyoxylate</text>
        <dbReference type="Rhea" id="RHEA:11304"/>
        <dbReference type="ChEBI" id="CHEBI:16199"/>
        <dbReference type="ChEBI" id="CHEBI:36655"/>
        <dbReference type="ChEBI" id="CHEBI:57296"/>
        <dbReference type="EC" id="4.3.2.3"/>
    </reaction>
</comment>
<dbReference type="InterPro" id="IPR007247">
    <property type="entry name" value="Ureidogly_lyase"/>
</dbReference>
<dbReference type="Proteomes" id="UP001138921">
    <property type="component" value="Unassembled WGS sequence"/>
</dbReference>
<keyword evidence="6" id="KW-1185">Reference proteome</keyword>
<dbReference type="GO" id="GO:0000256">
    <property type="term" value="P:allantoin catabolic process"/>
    <property type="evidence" value="ECO:0007669"/>
    <property type="project" value="InterPro"/>
</dbReference>
<dbReference type="AlphaFoldDB" id="A0A9X1D701"/>
<dbReference type="InterPro" id="IPR024060">
    <property type="entry name" value="Ureidoglycolate_lyase_dom_sf"/>
</dbReference>
<dbReference type="GO" id="GO:0050385">
    <property type="term" value="F:ureidoglycolate lyase activity"/>
    <property type="evidence" value="ECO:0007669"/>
    <property type="project" value="UniProtKB-EC"/>
</dbReference>
<dbReference type="RefSeq" id="WP_214391136.1">
    <property type="nucleotide sequence ID" value="NZ_JAFLWW010000004.1"/>
</dbReference>
<evidence type="ECO:0000313" key="5">
    <source>
        <dbReference type="EMBL" id="MBT1157203.1"/>
    </source>
</evidence>
<keyword evidence="2" id="KW-0659">Purine metabolism</keyword>
<accession>A0A9X1D701</accession>
<reference evidence="5" key="2">
    <citation type="submission" date="2021-03" db="EMBL/GenBank/DDBJ databases">
        <authorList>
            <person name="Artuso I."/>
            <person name="Turrini P."/>
            <person name="Pirolo M."/>
            <person name="Lugli G.A."/>
            <person name="Ventura M."/>
            <person name="Visca P."/>
        </authorList>
    </citation>
    <scope>NUCLEOTIDE SEQUENCE</scope>
    <source>
        <strain evidence="5">LMG 26462</strain>
    </source>
</reference>
<sequence length="172" mass="18055">MNSTDAIIARPVTSENFARFGTVYDLTDDADPKAIWTAGDGWRDGFTRTPLIEGSGHLGITRGGGAPWSCTAMERHLGTEEALFCAALPIVLAVAPASDGEAPHREGIEAFVIAPGHAVVMHRGVWHDACRGVSGPTSYYWMAICGLGESPWVPVAGGPRMVEAEAPEGPGA</sequence>
<dbReference type="SUPFAM" id="SSF51182">
    <property type="entry name" value="RmlC-like cupins"/>
    <property type="match status" value="1"/>
</dbReference>
<gene>
    <name evidence="5" type="ORF">J1C56_16525</name>
</gene>
<protein>
    <submittedName>
        <fullName evidence="5">Ureidoglycolate lyase</fullName>
    </submittedName>
</protein>
<proteinExistence type="predicted"/>
<dbReference type="Pfam" id="PF04115">
    <property type="entry name" value="Ureidogly_lyase"/>
    <property type="match status" value="1"/>
</dbReference>
<evidence type="ECO:0000256" key="1">
    <source>
        <dbReference type="ARBA" id="ARBA00011738"/>
    </source>
</evidence>
<reference evidence="5" key="1">
    <citation type="journal article" date="2021" name="Microorganisms">
        <title>Phylogenomic Reconstruction and Metabolic Potential of the Genus Aminobacter.</title>
        <authorList>
            <person name="Artuso I."/>
            <person name="Turrini P."/>
            <person name="Pirolo M."/>
            <person name="Lugli G.A."/>
            <person name="Ventura M."/>
            <person name="Visca P."/>
        </authorList>
    </citation>
    <scope>NUCLEOTIDE SEQUENCE</scope>
    <source>
        <strain evidence="5">LMG 26462</strain>
    </source>
</reference>
<comment type="caution">
    <text evidence="5">The sequence shown here is derived from an EMBL/GenBank/DDBJ whole genome shotgun (WGS) entry which is preliminary data.</text>
</comment>
<dbReference type="Gene3D" id="2.60.120.480">
    <property type="entry name" value="Ureidoglycolate hydrolase"/>
    <property type="match status" value="1"/>
</dbReference>
<dbReference type="GO" id="GO:0006144">
    <property type="term" value="P:purine nucleobase metabolic process"/>
    <property type="evidence" value="ECO:0007669"/>
    <property type="project" value="UniProtKB-KW"/>
</dbReference>
<keyword evidence="3 5" id="KW-0456">Lyase</keyword>